<name>A0A517DUZ2_9FIRM</name>
<reference evidence="1 2" key="1">
    <citation type="submission" date="2019-02" db="EMBL/GenBank/DDBJ databases">
        <title>Closed genome of Sporomusa termitida DSM 4440.</title>
        <authorList>
            <person name="Poehlein A."/>
            <person name="Daniel R."/>
        </authorList>
    </citation>
    <scope>NUCLEOTIDE SEQUENCE [LARGE SCALE GENOMIC DNA]</scope>
    <source>
        <strain evidence="1 2">DSM 4440</strain>
    </source>
</reference>
<dbReference type="EMBL" id="CP036259">
    <property type="protein sequence ID" value="QDR81171.1"/>
    <property type="molecule type" value="Genomic_DNA"/>
</dbReference>
<protein>
    <submittedName>
        <fullName evidence="1">Uncharacterized protein</fullName>
    </submittedName>
</protein>
<gene>
    <name evidence="1" type="ORF">SPTER_25440</name>
</gene>
<dbReference type="KEGG" id="sted:SPTER_25440"/>
<accession>A0A517DUZ2</accession>
<dbReference type="RefSeq" id="WP_144350699.1">
    <property type="nucleotide sequence ID" value="NZ_CP036259.1"/>
</dbReference>
<keyword evidence="2" id="KW-1185">Reference proteome</keyword>
<proteinExistence type="predicted"/>
<organism evidence="1 2">
    <name type="scientific">Sporomusa termitida</name>
    <dbReference type="NCBI Taxonomy" id="2377"/>
    <lineage>
        <taxon>Bacteria</taxon>
        <taxon>Bacillati</taxon>
        <taxon>Bacillota</taxon>
        <taxon>Negativicutes</taxon>
        <taxon>Selenomonadales</taxon>
        <taxon>Sporomusaceae</taxon>
        <taxon>Sporomusa</taxon>
    </lineage>
</organism>
<evidence type="ECO:0000313" key="1">
    <source>
        <dbReference type="EMBL" id="QDR81171.1"/>
    </source>
</evidence>
<sequence length="124" mass="13524">MKNKTRTNYNVFNYATRPLFTQEHASDIILFNAFSAIQTNNPLWIPATGKKICLTAVQTSAPAGLTVTLSRTGNQPFLSIVLTAALATYSESFPSPVRFAPDEIISLTTDTAGTMYITLVGYEV</sequence>
<dbReference type="Proteomes" id="UP000320776">
    <property type="component" value="Chromosome"/>
</dbReference>
<dbReference type="OrthoDB" id="2064537at2"/>
<evidence type="ECO:0000313" key="2">
    <source>
        <dbReference type="Proteomes" id="UP000320776"/>
    </source>
</evidence>
<dbReference type="AlphaFoldDB" id="A0A517DUZ2"/>